<evidence type="ECO:0000256" key="1">
    <source>
        <dbReference type="SAM" id="MobiDB-lite"/>
    </source>
</evidence>
<sequence>MPARAAMRPARSGGGERVLARVGVEVPAEQELEGGAGAPLGGEFGDAAQEGDGGEEAGGGGDVEGGGGRGGRGDWGGLCGLCGLCGRCRRCRRGGGARGVHRVLTVHV</sequence>
<feature type="region of interest" description="Disordered" evidence="1">
    <location>
        <begin position="31"/>
        <end position="71"/>
    </location>
</feature>
<name>A0ABP6TVL5_9ACTN</name>
<dbReference type="EMBL" id="BAAAXF010000043">
    <property type="protein sequence ID" value="GAA3499184.1"/>
    <property type="molecule type" value="Genomic_DNA"/>
</dbReference>
<keyword evidence="3" id="KW-1185">Reference proteome</keyword>
<protein>
    <submittedName>
        <fullName evidence="2">Uncharacterized protein</fullName>
    </submittedName>
</protein>
<feature type="compositionally biased region" description="Gly residues" evidence="1">
    <location>
        <begin position="56"/>
        <end position="71"/>
    </location>
</feature>
<organism evidence="2 3">
    <name type="scientific">Streptomyces prasinosporus</name>
    <dbReference type="NCBI Taxonomy" id="68256"/>
    <lineage>
        <taxon>Bacteria</taxon>
        <taxon>Bacillati</taxon>
        <taxon>Actinomycetota</taxon>
        <taxon>Actinomycetes</taxon>
        <taxon>Kitasatosporales</taxon>
        <taxon>Streptomycetaceae</taxon>
        <taxon>Streptomyces</taxon>
        <taxon>Streptomyces albogriseolus group</taxon>
    </lineage>
</organism>
<accession>A0ABP6TVL5</accession>
<evidence type="ECO:0000313" key="2">
    <source>
        <dbReference type="EMBL" id="GAA3499184.1"/>
    </source>
</evidence>
<feature type="compositionally biased region" description="Gly residues" evidence="1">
    <location>
        <begin position="34"/>
        <end position="44"/>
    </location>
</feature>
<reference evidence="3" key="1">
    <citation type="journal article" date="2019" name="Int. J. Syst. Evol. Microbiol.">
        <title>The Global Catalogue of Microorganisms (GCM) 10K type strain sequencing project: providing services to taxonomists for standard genome sequencing and annotation.</title>
        <authorList>
            <consortium name="The Broad Institute Genomics Platform"/>
            <consortium name="The Broad Institute Genome Sequencing Center for Infectious Disease"/>
            <person name="Wu L."/>
            <person name="Ma J."/>
        </authorList>
    </citation>
    <scope>NUCLEOTIDE SEQUENCE [LARGE SCALE GENOMIC DNA]</scope>
    <source>
        <strain evidence="3">JCM 4816</strain>
    </source>
</reference>
<gene>
    <name evidence="2" type="ORF">GCM10019016_062880</name>
</gene>
<comment type="caution">
    <text evidence="2">The sequence shown here is derived from an EMBL/GenBank/DDBJ whole genome shotgun (WGS) entry which is preliminary data.</text>
</comment>
<proteinExistence type="predicted"/>
<evidence type="ECO:0000313" key="3">
    <source>
        <dbReference type="Proteomes" id="UP001501455"/>
    </source>
</evidence>
<dbReference type="Proteomes" id="UP001501455">
    <property type="component" value="Unassembled WGS sequence"/>
</dbReference>